<protein>
    <submittedName>
        <fullName evidence="1">Uncharacterized protein</fullName>
    </submittedName>
</protein>
<accession>A0A4V3UZG6</accession>
<name>A0A4V3UZG6_9RHOB</name>
<gene>
    <name evidence="1" type="ORF">E7681_02695</name>
</gene>
<dbReference type="EMBL" id="SSMD01000001">
    <property type="protein sequence ID" value="THD76765.1"/>
    <property type="molecule type" value="Genomic_DNA"/>
</dbReference>
<comment type="caution">
    <text evidence="1">The sequence shown here is derived from an EMBL/GenBank/DDBJ whole genome shotgun (WGS) entry which is preliminary data.</text>
</comment>
<sequence length="137" mass="15438">MISIGYSPVQAGTSSMLVRVVHNDRGGVVGARAQEIATIQRRQQRVEIRGKVCLSTCTMYLGAGDVCVHPATKFGFHGPSYYGRPLKPKQFEYWSKVIASYYPDRLRDWYMSTGRYKADGYYTLTGAQLIHYGVQQC</sequence>
<dbReference type="OrthoDB" id="7774376at2"/>
<dbReference type="Proteomes" id="UP000306113">
    <property type="component" value="Unassembled WGS sequence"/>
</dbReference>
<dbReference type="AlphaFoldDB" id="A0A4V3UZG6"/>
<organism evidence="1 2">
    <name type="scientific">Thalassobius vesicularis</name>
    <dbReference type="NCBI Taxonomy" id="1294297"/>
    <lineage>
        <taxon>Bacteria</taxon>
        <taxon>Pseudomonadati</taxon>
        <taxon>Pseudomonadota</taxon>
        <taxon>Alphaproteobacteria</taxon>
        <taxon>Rhodobacterales</taxon>
        <taxon>Roseobacteraceae</taxon>
        <taxon>Thalassovita</taxon>
    </lineage>
</organism>
<dbReference type="RefSeq" id="WP_136337709.1">
    <property type="nucleotide sequence ID" value="NZ_SSMD01000001.1"/>
</dbReference>
<evidence type="ECO:0000313" key="2">
    <source>
        <dbReference type="Proteomes" id="UP000306113"/>
    </source>
</evidence>
<evidence type="ECO:0000313" key="1">
    <source>
        <dbReference type="EMBL" id="THD76765.1"/>
    </source>
</evidence>
<reference evidence="1 2" key="1">
    <citation type="submission" date="2019-04" db="EMBL/GenBank/DDBJ databases">
        <title>Draft genome sequence of Youngimonas vesicularis.</title>
        <authorList>
            <person name="Hameed A."/>
        </authorList>
    </citation>
    <scope>NUCLEOTIDE SEQUENCE [LARGE SCALE GENOMIC DNA]</scope>
    <source>
        <strain evidence="1 2">CC-AMW-E</strain>
    </source>
</reference>
<proteinExistence type="predicted"/>
<keyword evidence="2" id="KW-1185">Reference proteome</keyword>